<comment type="function">
    <text evidence="9">Component of the endosomal sorting complex required for transport II (ESCRT-II), which is required for multivesicular body (MVB) formation and sorting of endosomal cargo proteins into MVBs.</text>
</comment>
<dbReference type="EMBL" id="AE016820">
    <property type="protein sequence ID" value="AAS54488.1"/>
    <property type="molecule type" value="Genomic_DNA"/>
</dbReference>
<comment type="subunit">
    <text evidence="9">Component of the endosomal sorting complex required for transport II (ESCRT-II).</text>
</comment>
<dbReference type="InParanoid" id="Q750F6"/>
<dbReference type="AlphaFoldDB" id="Q750F6"/>
<dbReference type="RefSeq" id="NP_986664.1">
    <property type="nucleotide sequence ID" value="NM_211726.1"/>
</dbReference>
<keyword evidence="4 9" id="KW-0813">Transport</keyword>
<keyword evidence="11" id="KW-1185">Reference proteome</keyword>
<dbReference type="SUPFAM" id="SSF46785">
    <property type="entry name" value="Winged helix' DNA-binding domain"/>
    <property type="match status" value="2"/>
</dbReference>
<dbReference type="GO" id="GO:0043328">
    <property type="term" value="P:protein transport to vacuole involved in ubiquitin-dependent protein catabolic process via the multivesicular body sorting pathway"/>
    <property type="evidence" value="ECO:0000318"/>
    <property type="project" value="GO_Central"/>
</dbReference>
<reference evidence="10 11" key="1">
    <citation type="journal article" date="2004" name="Science">
        <title>The Ashbya gossypii genome as a tool for mapping the ancient Saccharomyces cerevisiae genome.</title>
        <authorList>
            <person name="Dietrich F.S."/>
            <person name="Voegeli S."/>
            <person name="Brachat S."/>
            <person name="Lerch A."/>
            <person name="Gates K."/>
            <person name="Steiner S."/>
            <person name="Mohr C."/>
            <person name="Pohlmann R."/>
            <person name="Luedi P."/>
            <person name="Choi S."/>
            <person name="Wing R.A."/>
            <person name="Flavier A."/>
            <person name="Gaffney T.D."/>
            <person name="Philippsen P."/>
        </authorList>
    </citation>
    <scope>NUCLEOTIDE SEQUENCE [LARGE SCALE GENOMIC DNA]</scope>
    <source>
        <strain evidence="11">ATCC 10895 / CBS 109.51 / FGSC 9923 / NRRL Y-1056</strain>
    </source>
</reference>
<dbReference type="FunFam" id="1.10.10.10:FF:000397">
    <property type="entry name" value="Vacuolar-sorting protein SNF8"/>
    <property type="match status" value="1"/>
</dbReference>
<dbReference type="InterPro" id="IPR040608">
    <property type="entry name" value="Snf8/Vps36"/>
</dbReference>
<evidence type="ECO:0000256" key="5">
    <source>
        <dbReference type="ARBA" id="ARBA00022490"/>
    </source>
</evidence>
<comment type="subcellular location">
    <subcellularLocation>
        <location evidence="2">Cytoplasm</location>
    </subcellularLocation>
    <subcellularLocation>
        <location evidence="1">Endosome membrane</location>
        <topology evidence="1">Peripheral membrane protein</topology>
    </subcellularLocation>
</comment>
<evidence type="ECO:0000256" key="8">
    <source>
        <dbReference type="ARBA" id="ARBA00023136"/>
    </source>
</evidence>
<protein>
    <recommendedName>
        <fullName evidence="9">Vacuolar-sorting protein SNF8</fullName>
    </recommendedName>
</protein>
<dbReference type="eggNOG" id="KOG3341">
    <property type="taxonomic scope" value="Eukaryota"/>
</dbReference>
<dbReference type="PIRSF" id="PIRSF017215">
    <property type="entry name" value="ESCRT2_Vps22"/>
    <property type="match status" value="1"/>
</dbReference>
<dbReference type="GeneID" id="4622963"/>
<sequence length="232" mass="26877">MKKFGVAAFDEVTRDYETLGINFDRQNQELKEQLTIFQERLAEFAKDNNKELRANPELRVKVLKMCSKIGIDPLLIFDKDKHLFHVDDYYYELCVKVIEICRRTKDLNGGIIAFEDLHRGYFKGTKVQVDDLEKAISMMKSLDGGFEVFIIKGKKYLRSVPNELTGDQTKILEICSILGHASIALLRANLEWKSVRSKAVLEEMVAKGLLWIDEQADGETLYWDPAWIMRTY</sequence>
<dbReference type="Gene3D" id="1.10.10.10">
    <property type="entry name" value="Winged helix-like DNA-binding domain superfamily/Winged helix DNA-binding domain"/>
    <property type="match status" value="2"/>
</dbReference>
<name>Q750F6_EREGS</name>
<dbReference type="InterPro" id="IPR016689">
    <property type="entry name" value="ESCRT-2_cplx_Snf8"/>
</dbReference>
<keyword evidence="6" id="KW-0967">Endosome</keyword>
<dbReference type="Pfam" id="PF04157">
    <property type="entry name" value="EAP30"/>
    <property type="match status" value="1"/>
</dbReference>
<dbReference type="OrthoDB" id="283883at2759"/>
<dbReference type="OMA" id="QIVEVCM"/>
<proteinExistence type="inferred from homology"/>
<dbReference type="GO" id="GO:0000814">
    <property type="term" value="C:ESCRT II complex"/>
    <property type="evidence" value="ECO:0000318"/>
    <property type="project" value="GO_Central"/>
</dbReference>
<dbReference type="HOGENOM" id="CLU_070147_0_1_1"/>
<organism evidence="10 11">
    <name type="scientific">Eremothecium gossypii (strain ATCC 10895 / CBS 109.51 / FGSC 9923 / NRRL Y-1056)</name>
    <name type="common">Yeast</name>
    <name type="synonym">Ashbya gossypii</name>
    <dbReference type="NCBI Taxonomy" id="284811"/>
    <lineage>
        <taxon>Eukaryota</taxon>
        <taxon>Fungi</taxon>
        <taxon>Dikarya</taxon>
        <taxon>Ascomycota</taxon>
        <taxon>Saccharomycotina</taxon>
        <taxon>Saccharomycetes</taxon>
        <taxon>Saccharomycetales</taxon>
        <taxon>Saccharomycetaceae</taxon>
        <taxon>Eremothecium</taxon>
    </lineage>
</organism>
<dbReference type="Proteomes" id="UP000000591">
    <property type="component" value="Chromosome VII"/>
</dbReference>
<evidence type="ECO:0000256" key="4">
    <source>
        <dbReference type="ARBA" id="ARBA00022448"/>
    </source>
</evidence>
<comment type="similarity">
    <text evidence="3 9">Belongs to the SNF8 family.</text>
</comment>
<dbReference type="FunCoup" id="Q750F6">
    <property type="interactions" value="685"/>
</dbReference>
<evidence type="ECO:0000256" key="3">
    <source>
        <dbReference type="ARBA" id="ARBA00009834"/>
    </source>
</evidence>
<evidence type="ECO:0000256" key="1">
    <source>
        <dbReference type="ARBA" id="ARBA00004481"/>
    </source>
</evidence>
<keyword evidence="8" id="KW-0472">Membrane</keyword>
<evidence type="ECO:0000313" key="11">
    <source>
        <dbReference type="Proteomes" id="UP000000591"/>
    </source>
</evidence>
<dbReference type="InterPro" id="IPR036388">
    <property type="entry name" value="WH-like_DNA-bd_sf"/>
</dbReference>
<dbReference type="InterPro" id="IPR036390">
    <property type="entry name" value="WH_DNA-bd_sf"/>
</dbReference>
<accession>Q750F6</accession>
<dbReference type="PANTHER" id="PTHR12806:SF0">
    <property type="entry name" value="VACUOLAR-SORTING PROTEIN SNF8"/>
    <property type="match status" value="1"/>
</dbReference>
<gene>
    <name evidence="10" type="ORF">AGOS_AGL002C</name>
</gene>
<keyword evidence="5" id="KW-0963">Cytoplasm</keyword>
<keyword evidence="7 9" id="KW-0653">Protein transport</keyword>
<dbReference type="Gene3D" id="6.10.140.180">
    <property type="match status" value="1"/>
</dbReference>
<evidence type="ECO:0000256" key="6">
    <source>
        <dbReference type="ARBA" id="ARBA00022753"/>
    </source>
</evidence>
<dbReference type="STRING" id="284811.Q750F6"/>
<evidence type="ECO:0000256" key="7">
    <source>
        <dbReference type="ARBA" id="ARBA00022927"/>
    </source>
</evidence>
<evidence type="ECO:0000313" key="10">
    <source>
        <dbReference type="EMBL" id="AAS54488.1"/>
    </source>
</evidence>
<dbReference type="KEGG" id="ago:AGOS_AGL002C"/>
<evidence type="ECO:0000256" key="9">
    <source>
        <dbReference type="PIRNR" id="PIRNR017215"/>
    </source>
</evidence>
<dbReference type="PANTHER" id="PTHR12806">
    <property type="entry name" value="EAP30 SUBUNIT OF ELL COMPLEX"/>
    <property type="match status" value="1"/>
</dbReference>
<evidence type="ECO:0000256" key="2">
    <source>
        <dbReference type="ARBA" id="ARBA00004496"/>
    </source>
</evidence>
<reference evidence="11" key="2">
    <citation type="journal article" date="2013" name="G3 (Bethesda)">
        <title>Genomes of Ashbya fungi isolated from insects reveal four mating-type loci, numerous translocations, lack of transposons, and distinct gene duplications.</title>
        <authorList>
            <person name="Dietrich F.S."/>
            <person name="Voegeli S."/>
            <person name="Kuo S."/>
            <person name="Philippsen P."/>
        </authorList>
    </citation>
    <scope>GENOME REANNOTATION</scope>
    <source>
        <strain evidence="11">ATCC 10895 / CBS 109.51 / FGSC 9923 / NRRL Y-1056</strain>
    </source>
</reference>